<dbReference type="Gene3D" id="3.40.605.10">
    <property type="entry name" value="Aldehyde Dehydrogenase, Chain A, domain 1"/>
    <property type="match status" value="1"/>
</dbReference>
<name>A0ABV2QE20_9BURK</name>
<evidence type="ECO:0000256" key="1">
    <source>
        <dbReference type="ARBA" id="ARBA00009986"/>
    </source>
</evidence>
<comment type="similarity">
    <text evidence="1">Belongs to the aldehyde dehydrogenase family.</text>
</comment>
<dbReference type="InterPro" id="IPR015590">
    <property type="entry name" value="Aldehyde_DH_dom"/>
</dbReference>
<dbReference type="InterPro" id="IPR016162">
    <property type="entry name" value="Ald_DH_N"/>
</dbReference>
<dbReference type="EC" id="1.2.1.16" evidence="5"/>
<dbReference type="Proteomes" id="UP001549320">
    <property type="component" value="Unassembled WGS sequence"/>
</dbReference>
<gene>
    <name evidence="5" type="ORF">ABIE13_004415</name>
</gene>
<accession>A0ABV2QE20</accession>
<evidence type="ECO:0000256" key="3">
    <source>
        <dbReference type="ARBA" id="ARBA00023002"/>
    </source>
</evidence>
<evidence type="ECO:0000259" key="4">
    <source>
        <dbReference type="Pfam" id="PF00171"/>
    </source>
</evidence>
<dbReference type="InterPro" id="IPR016160">
    <property type="entry name" value="Ald_DH_CS_CYS"/>
</dbReference>
<keyword evidence="6" id="KW-1185">Reference proteome</keyword>
<dbReference type="Gene3D" id="3.40.309.10">
    <property type="entry name" value="Aldehyde Dehydrogenase, Chain A, domain 2"/>
    <property type="match status" value="1"/>
</dbReference>
<evidence type="ECO:0000256" key="2">
    <source>
        <dbReference type="ARBA" id="ARBA00022857"/>
    </source>
</evidence>
<dbReference type="EC" id="1.2.1.79" evidence="5"/>
<dbReference type="GO" id="GO:0102810">
    <property type="term" value="F:glutarate-semialdehyde dehydrogenase (NADP+) activity"/>
    <property type="evidence" value="ECO:0007669"/>
    <property type="project" value="UniProtKB-EC"/>
</dbReference>
<dbReference type="Pfam" id="PF00171">
    <property type="entry name" value="Aldedh"/>
    <property type="match status" value="1"/>
</dbReference>
<sequence>MSIHSTNPATDGVLAQFDEHDAATIDRKLSETSKAQREWARTPIAERMDLLRRVAQTLRAQKSDLAPLATLEMGKPLSEAVGEVEKCAWNFDFYADAAPGFLADEVVSSNATDSRIAYDPLGTVLAVMPWNYPYWQVMRAAAPVLAGGNAMVLKHASNVPQCALALEDIFKRAGAPAGLFTTLLVGAGEVAGLIADPRISAVTFTGSTPAGRKIASQAGTALKKQVLELGGSDPFIVLADADIEAAAAVAVKARFQNTGQSCIAAKRFIVEQAAADRFVDAFCEGARKLHVDDPMQEHSTQGSMAKRHLRDELHAQVQASVQQGARLLLGGSPVDRPGAFYQPTVLDHVTPDMVAAQEETFGPAAAILRVSDADEAVRIANATNFGLGAALWTNDLDRARKLSRRIEAGAVFINGLVASDPRLPFGGIKESGYGRELGKLGLHEFTNTKTVWTGPART</sequence>
<keyword evidence="3 5" id="KW-0560">Oxidoreductase</keyword>
<dbReference type="RefSeq" id="WP_354447255.1">
    <property type="nucleotide sequence ID" value="NZ_JBEPSH010000009.1"/>
</dbReference>
<dbReference type="PANTHER" id="PTHR43217">
    <property type="entry name" value="SUCCINATE SEMIALDEHYDE DEHYDROGENASE [NAD(P)+] SAD"/>
    <property type="match status" value="1"/>
</dbReference>
<dbReference type="CDD" id="cd07100">
    <property type="entry name" value="ALDH_SSADH1_GabD1"/>
    <property type="match status" value="1"/>
</dbReference>
<feature type="domain" description="Aldehyde dehydrogenase" evidence="4">
    <location>
        <begin position="3"/>
        <end position="451"/>
    </location>
</feature>
<dbReference type="SUPFAM" id="SSF53720">
    <property type="entry name" value="ALDH-like"/>
    <property type="match status" value="1"/>
</dbReference>
<evidence type="ECO:0000313" key="5">
    <source>
        <dbReference type="EMBL" id="MET4579287.1"/>
    </source>
</evidence>
<evidence type="ECO:0000313" key="6">
    <source>
        <dbReference type="Proteomes" id="UP001549320"/>
    </source>
</evidence>
<dbReference type="InterPro" id="IPR016161">
    <property type="entry name" value="Ald_DH/histidinol_DH"/>
</dbReference>
<dbReference type="InterPro" id="IPR016163">
    <property type="entry name" value="Ald_DH_C"/>
</dbReference>
<organism evidence="5 6">
    <name type="scientific">Ottowia thiooxydans</name>
    <dbReference type="NCBI Taxonomy" id="219182"/>
    <lineage>
        <taxon>Bacteria</taxon>
        <taxon>Pseudomonadati</taxon>
        <taxon>Pseudomonadota</taxon>
        <taxon>Betaproteobacteria</taxon>
        <taxon>Burkholderiales</taxon>
        <taxon>Comamonadaceae</taxon>
        <taxon>Ottowia</taxon>
    </lineage>
</organism>
<dbReference type="GO" id="GO:0036243">
    <property type="term" value="F:succinate-semialdehyde dehydrogenase (NADP+) activity"/>
    <property type="evidence" value="ECO:0007669"/>
    <property type="project" value="UniProtKB-EC"/>
</dbReference>
<dbReference type="EMBL" id="JBEPSH010000009">
    <property type="protein sequence ID" value="MET4579287.1"/>
    <property type="molecule type" value="Genomic_DNA"/>
</dbReference>
<dbReference type="InterPro" id="IPR044148">
    <property type="entry name" value="ALDH_GabD1-like"/>
</dbReference>
<dbReference type="PANTHER" id="PTHR43217:SF1">
    <property type="entry name" value="SUCCINATE SEMIALDEHYDE DEHYDROGENASE [NAD(P)+] SAD"/>
    <property type="match status" value="1"/>
</dbReference>
<keyword evidence="2" id="KW-0521">NADP</keyword>
<comment type="caution">
    <text evidence="5">The sequence shown here is derived from an EMBL/GenBank/DDBJ whole genome shotgun (WGS) entry which is preliminary data.</text>
</comment>
<reference evidence="5 6" key="1">
    <citation type="submission" date="2024-06" db="EMBL/GenBank/DDBJ databases">
        <title>Sorghum-associated microbial communities from plants grown in Nebraska, USA.</title>
        <authorList>
            <person name="Schachtman D."/>
        </authorList>
    </citation>
    <scope>NUCLEOTIDE SEQUENCE [LARGE SCALE GENOMIC DNA]</scope>
    <source>
        <strain evidence="5 6">2709</strain>
    </source>
</reference>
<dbReference type="PROSITE" id="PS00070">
    <property type="entry name" value="ALDEHYDE_DEHYDR_CYS"/>
    <property type="match status" value="1"/>
</dbReference>
<dbReference type="InterPro" id="IPR047110">
    <property type="entry name" value="GABD/Sad-like"/>
</dbReference>
<protein>
    <submittedName>
        <fullName evidence="5">Succinate-semialdehyde dehydrogenase/glutarate-semialdehyde dehydrogenase</fullName>
        <ecNumber evidence="5">1.2.1.16</ecNumber>
        <ecNumber evidence="5">1.2.1.20</ecNumber>
        <ecNumber evidence="5">1.2.1.79</ecNumber>
    </submittedName>
</protein>
<dbReference type="EC" id="1.2.1.20" evidence="5"/>
<proteinExistence type="inferred from homology"/>